<name>A0A0H2RXJ8_9AGAM</name>
<keyword evidence="2" id="KW-0472">Membrane</keyword>
<dbReference type="InParanoid" id="A0A0H2RXJ8"/>
<protein>
    <submittedName>
        <fullName evidence="3">Uncharacterized protein</fullName>
    </submittedName>
</protein>
<feature type="compositionally biased region" description="Low complexity" evidence="1">
    <location>
        <begin position="218"/>
        <end position="228"/>
    </location>
</feature>
<sequence>MAFPVLFAATAIAALQRYETIFGISGHRIHAFDPPIITGALIVAWQSITSLVLAGLEINDFGLQFNKILDGQAFFSFSDMDNRVNSVGYTRSATFCIGCLFLVFTIAHTYDKMRNNQHFHDNVVKWMALFIMPALALEFFYVLIITVLLSPNIKFQAFELDGSVNALNLAAGVLSPGISFLIALALAIIGLRQPVWWNYSYSTSEGLPPTHEWPAAPPEYSVEPSPSETEIKDTDSSSKFLI</sequence>
<proteinExistence type="predicted"/>
<evidence type="ECO:0000313" key="3">
    <source>
        <dbReference type="EMBL" id="KLO16835.1"/>
    </source>
</evidence>
<feature type="transmembrane region" description="Helical" evidence="2">
    <location>
        <begin position="88"/>
        <end position="107"/>
    </location>
</feature>
<feature type="region of interest" description="Disordered" evidence="1">
    <location>
        <begin position="208"/>
        <end position="242"/>
    </location>
</feature>
<keyword evidence="2" id="KW-1133">Transmembrane helix</keyword>
<dbReference type="AlphaFoldDB" id="A0A0H2RXJ8"/>
<evidence type="ECO:0000256" key="2">
    <source>
        <dbReference type="SAM" id="Phobius"/>
    </source>
</evidence>
<keyword evidence="2" id="KW-0812">Transmembrane</keyword>
<organism evidence="3 4">
    <name type="scientific">Schizopora paradoxa</name>
    <dbReference type="NCBI Taxonomy" id="27342"/>
    <lineage>
        <taxon>Eukaryota</taxon>
        <taxon>Fungi</taxon>
        <taxon>Dikarya</taxon>
        <taxon>Basidiomycota</taxon>
        <taxon>Agaricomycotina</taxon>
        <taxon>Agaricomycetes</taxon>
        <taxon>Hymenochaetales</taxon>
        <taxon>Schizoporaceae</taxon>
        <taxon>Schizopora</taxon>
    </lineage>
</organism>
<reference evidence="3 4" key="1">
    <citation type="submission" date="2015-04" db="EMBL/GenBank/DDBJ databases">
        <title>Complete genome sequence of Schizopora paradoxa KUC8140, a cosmopolitan wood degrader in East Asia.</title>
        <authorList>
            <consortium name="DOE Joint Genome Institute"/>
            <person name="Min B."/>
            <person name="Park H."/>
            <person name="Jang Y."/>
            <person name="Kim J.-J."/>
            <person name="Kim K.H."/>
            <person name="Pangilinan J."/>
            <person name="Lipzen A."/>
            <person name="Riley R."/>
            <person name="Grigoriev I.V."/>
            <person name="Spatafora J.W."/>
            <person name="Choi I.-G."/>
        </authorList>
    </citation>
    <scope>NUCLEOTIDE SEQUENCE [LARGE SCALE GENOMIC DNA]</scope>
    <source>
        <strain evidence="3 4">KUC8140</strain>
    </source>
</reference>
<feature type="transmembrane region" description="Helical" evidence="2">
    <location>
        <begin position="128"/>
        <end position="149"/>
    </location>
</feature>
<dbReference type="Proteomes" id="UP000053477">
    <property type="component" value="Unassembled WGS sequence"/>
</dbReference>
<feature type="transmembrane region" description="Helical" evidence="2">
    <location>
        <begin position="169"/>
        <end position="191"/>
    </location>
</feature>
<evidence type="ECO:0000256" key="1">
    <source>
        <dbReference type="SAM" id="MobiDB-lite"/>
    </source>
</evidence>
<dbReference type="EMBL" id="KQ085911">
    <property type="protein sequence ID" value="KLO16835.1"/>
    <property type="molecule type" value="Genomic_DNA"/>
</dbReference>
<gene>
    <name evidence="3" type="ORF">SCHPADRAFT_901159</name>
</gene>
<accession>A0A0H2RXJ8</accession>
<evidence type="ECO:0000313" key="4">
    <source>
        <dbReference type="Proteomes" id="UP000053477"/>
    </source>
</evidence>
<keyword evidence="4" id="KW-1185">Reference proteome</keyword>